<evidence type="ECO:0000256" key="1">
    <source>
        <dbReference type="SAM" id="Phobius"/>
    </source>
</evidence>
<keyword evidence="1" id="KW-0812">Transmembrane</keyword>
<dbReference type="AlphaFoldDB" id="A0A816U1T9"/>
<evidence type="ECO:0000313" key="2">
    <source>
        <dbReference type="EMBL" id="CAF2103306.1"/>
    </source>
</evidence>
<name>A0A816U1T9_BRANA</name>
<sequence length="81" mass="9166">MRPCSLSLRTTLLLSTRTMTSPSSGTTSSTMIALELLTSLSSMVKRGVLHFLLFFYLWNAASLKVLLCWRNRQGSYRLMFA</sequence>
<dbReference type="EMBL" id="HG994359">
    <property type="protein sequence ID" value="CAF2103306.1"/>
    <property type="molecule type" value="Genomic_DNA"/>
</dbReference>
<keyword evidence="1" id="KW-0472">Membrane</keyword>
<protein>
    <submittedName>
        <fullName evidence="2">(rape) hypothetical protein</fullName>
    </submittedName>
</protein>
<gene>
    <name evidence="2" type="ORF">DARMORV10_A05P43180.1</name>
</gene>
<accession>A0A816U1T9</accession>
<organism evidence="2">
    <name type="scientific">Brassica napus</name>
    <name type="common">Rape</name>
    <dbReference type="NCBI Taxonomy" id="3708"/>
    <lineage>
        <taxon>Eukaryota</taxon>
        <taxon>Viridiplantae</taxon>
        <taxon>Streptophyta</taxon>
        <taxon>Embryophyta</taxon>
        <taxon>Tracheophyta</taxon>
        <taxon>Spermatophyta</taxon>
        <taxon>Magnoliopsida</taxon>
        <taxon>eudicotyledons</taxon>
        <taxon>Gunneridae</taxon>
        <taxon>Pentapetalae</taxon>
        <taxon>rosids</taxon>
        <taxon>malvids</taxon>
        <taxon>Brassicales</taxon>
        <taxon>Brassicaceae</taxon>
        <taxon>Brassiceae</taxon>
        <taxon>Brassica</taxon>
    </lineage>
</organism>
<proteinExistence type="predicted"/>
<feature type="transmembrane region" description="Helical" evidence="1">
    <location>
        <begin position="49"/>
        <end position="69"/>
    </location>
</feature>
<reference evidence="2" key="1">
    <citation type="submission" date="2021-01" db="EMBL/GenBank/DDBJ databases">
        <authorList>
            <consortium name="Genoscope - CEA"/>
            <person name="William W."/>
        </authorList>
    </citation>
    <scope>NUCLEOTIDE SEQUENCE</scope>
</reference>
<keyword evidence="1" id="KW-1133">Transmembrane helix</keyword>
<dbReference type="Proteomes" id="UP001295469">
    <property type="component" value="Chromosome A05"/>
</dbReference>